<dbReference type="InterPro" id="IPR016181">
    <property type="entry name" value="Acyl_CoA_acyltransferase"/>
</dbReference>
<dbReference type="RefSeq" id="WP_189573043.1">
    <property type="nucleotide sequence ID" value="NZ_BMXV01000002.1"/>
</dbReference>
<keyword evidence="5" id="KW-0012">Acyltransferase</keyword>
<comment type="catalytic activity">
    <reaction evidence="6">
        <text>glycyl-tRNA(Gly) + acetyl-CoA = N-acetylglycyl-tRNA(Gly) + CoA + H(+)</text>
        <dbReference type="Rhea" id="RHEA:81867"/>
        <dbReference type="Rhea" id="RHEA-COMP:9683"/>
        <dbReference type="Rhea" id="RHEA-COMP:19766"/>
        <dbReference type="ChEBI" id="CHEBI:15378"/>
        <dbReference type="ChEBI" id="CHEBI:57287"/>
        <dbReference type="ChEBI" id="CHEBI:57288"/>
        <dbReference type="ChEBI" id="CHEBI:78522"/>
        <dbReference type="ChEBI" id="CHEBI:232036"/>
    </reaction>
</comment>
<dbReference type="InterPro" id="IPR000182">
    <property type="entry name" value="GNAT_dom"/>
</dbReference>
<reference evidence="9" key="1">
    <citation type="journal article" date="2019" name="Int. J. Syst. Evol. Microbiol.">
        <title>The Global Catalogue of Microorganisms (GCM) 10K type strain sequencing project: providing services to taxonomists for standard genome sequencing and annotation.</title>
        <authorList>
            <consortium name="The Broad Institute Genomics Platform"/>
            <consortium name="The Broad Institute Genome Sequencing Center for Infectious Disease"/>
            <person name="Wu L."/>
            <person name="Ma J."/>
        </authorList>
    </citation>
    <scope>NUCLEOTIDE SEQUENCE [LARGE SCALE GENOMIC DNA]</scope>
    <source>
        <strain evidence="9">KCTC 22280</strain>
    </source>
</reference>
<evidence type="ECO:0000256" key="6">
    <source>
        <dbReference type="ARBA" id="ARBA00049880"/>
    </source>
</evidence>
<evidence type="ECO:0000256" key="4">
    <source>
        <dbReference type="ARBA" id="ARBA00022679"/>
    </source>
</evidence>
<keyword evidence="2" id="KW-0678">Repressor</keyword>
<evidence type="ECO:0000313" key="8">
    <source>
        <dbReference type="EMBL" id="GGY63261.1"/>
    </source>
</evidence>
<dbReference type="PROSITE" id="PS51186">
    <property type="entry name" value="GNAT"/>
    <property type="match status" value="1"/>
</dbReference>
<dbReference type="PANTHER" id="PTHR36449:SF1">
    <property type="entry name" value="ACETYLTRANSFERASE"/>
    <property type="match status" value="1"/>
</dbReference>
<organism evidence="8 9">
    <name type="scientific">Marinobacter zhanjiangensis</name>
    <dbReference type="NCBI Taxonomy" id="578215"/>
    <lineage>
        <taxon>Bacteria</taxon>
        <taxon>Pseudomonadati</taxon>
        <taxon>Pseudomonadota</taxon>
        <taxon>Gammaproteobacteria</taxon>
        <taxon>Pseudomonadales</taxon>
        <taxon>Marinobacteraceae</taxon>
        <taxon>Marinobacter</taxon>
    </lineage>
</organism>
<keyword evidence="9" id="KW-1185">Reference proteome</keyword>
<proteinExistence type="inferred from homology"/>
<keyword evidence="4" id="KW-0808">Transferase</keyword>
<dbReference type="PANTHER" id="PTHR36449">
    <property type="entry name" value="ACETYLTRANSFERASE-RELATED"/>
    <property type="match status" value="1"/>
</dbReference>
<dbReference type="Pfam" id="PF00583">
    <property type="entry name" value="Acetyltransf_1"/>
    <property type="match status" value="1"/>
</dbReference>
<evidence type="ECO:0000313" key="9">
    <source>
        <dbReference type="Proteomes" id="UP000601597"/>
    </source>
</evidence>
<feature type="domain" description="N-acetyltransferase" evidence="7">
    <location>
        <begin position="7"/>
        <end position="161"/>
    </location>
</feature>
<dbReference type="CDD" id="cd04301">
    <property type="entry name" value="NAT_SF"/>
    <property type="match status" value="1"/>
</dbReference>
<dbReference type="Proteomes" id="UP000601597">
    <property type="component" value="Unassembled WGS sequence"/>
</dbReference>
<gene>
    <name evidence="8" type="ORF">GCM10007071_07280</name>
</gene>
<accession>A0ABQ3AT75</accession>
<protein>
    <submittedName>
        <fullName evidence="8">Acetyltransferase</fullName>
    </submittedName>
</protein>
<evidence type="ECO:0000256" key="3">
    <source>
        <dbReference type="ARBA" id="ARBA00022649"/>
    </source>
</evidence>
<evidence type="ECO:0000256" key="1">
    <source>
        <dbReference type="ARBA" id="ARBA00009342"/>
    </source>
</evidence>
<dbReference type="SUPFAM" id="SSF55729">
    <property type="entry name" value="Acyl-CoA N-acyltransferases (Nat)"/>
    <property type="match status" value="1"/>
</dbReference>
<sequence length="171" mass="18872">MTLKLVVIQKRHDRKNFDCGYQALNQFLARSARTSSDKRMTRTYVLEASQDPDTVIGFVTLTYTSIEIPDECRPGRNLKSPVPALLLAKMGVSKQHKGQGYGKHLLTFAIKQAAEVSNQVGGVGLVVDAKDQKAKSFYLDQGGEDFEVIDDTGLKLWLPIDICNAIAQATL</sequence>
<name>A0ABQ3AT75_9GAMM</name>
<dbReference type="Gene3D" id="3.40.630.30">
    <property type="match status" value="1"/>
</dbReference>
<dbReference type="EMBL" id="BMXV01000002">
    <property type="protein sequence ID" value="GGY63261.1"/>
    <property type="molecule type" value="Genomic_DNA"/>
</dbReference>
<evidence type="ECO:0000259" key="7">
    <source>
        <dbReference type="PROSITE" id="PS51186"/>
    </source>
</evidence>
<evidence type="ECO:0000256" key="2">
    <source>
        <dbReference type="ARBA" id="ARBA00022491"/>
    </source>
</evidence>
<evidence type="ECO:0000256" key="5">
    <source>
        <dbReference type="ARBA" id="ARBA00023315"/>
    </source>
</evidence>
<comment type="similarity">
    <text evidence="1">Belongs to the acetyltransferase family. GNAT subfamily.</text>
</comment>
<keyword evidence="3" id="KW-1277">Toxin-antitoxin system</keyword>
<comment type="caution">
    <text evidence="8">The sequence shown here is derived from an EMBL/GenBank/DDBJ whole genome shotgun (WGS) entry which is preliminary data.</text>
</comment>